<evidence type="ECO:0000313" key="2">
    <source>
        <dbReference type="EMBL" id="RZN62123.1"/>
    </source>
</evidence>
<accession>A0A429GP70</accession>
<comment type="caution">
    <text evidence="1">The sequence shown here is derived from an EMBL/GenBank/DDBJ whole genome shotgun (WGS) entry which is preliminary data.</text>
</comment>
<proteinExistence type="predicted"/>
<dbReference type="RefSeq" id="WP_125671057.1">
    <property type="nucleotide sequence ID" value="NZ_RCOS01000070.1"/>
</dbReference>
<evidence type="ECO:0000313" key="1">
    <source>
        <dbReference type="EMBL" id="RSN75722.1"/>
    </source>
</evidence>
<reference evidence="2 4" key="2">
    <citation type="journal article" date="2019" name="Nat. Microbiol.">
        <title>Wide diversity of methane and short-chain alkane metabolisms in uncultured archaea.</title>
        <authorList>
            <person name="Borrel G."/>
            <person name="Adam P.S."/>
            <person name="McKay L.J."/>
            <person name="Chen L.X."/>
            <person name="Sierra-Garcia I.N."/>
            <person name="Sieber C.M."/>
            <person name="Letourneur Q."/>
            <person name="Ghozlane A."/>
            <person name="Andersen G.L."/>
            <person name="Li W.J."/>
            <person name="Hallam S.J."/>
            <person name="Muyzer G."/>
            <person name="de Oliveira V.M."/>
            <person name="Inskeep W.P."/>
            <person name="Banfield J.F."/>
            <person name="Gribaldo S."/>
        </authorList>
    </citation>
    <scope>NUCLEOTIDE SEQUENCE [LARGE SCALE GENOMIC DNA]</scope>
    <source>
        <strain evidence="2">NM4</strain>
    </source>
</reference>
<gene>
    <name evidence="1" type="ORF">D6D85_05670</name>
    <name evidence="2" type="ORF">EF810_03625</name>
</gene>
<dbReference type="EMBL" id="RCOS01000070">
    <property type="protein sequence ID" value="RSN75722.1"/>
    <property type="molecule type" value="Genomic_DNA"/>
</dbReference>
<protein>
    <submittedName>
        <fullName evidence="1">CooT family nickel-binding protein</fullName>
    </submittedName>
</protein>
<keyword evidence="3" id="KW-1185">Reference proteome</keyword>
<name>A0A429GP70_9CREN</name>
<dbReference type="Proteomes" id="UP000277582">
    <property type="component" value="Unassembled WGS sequence"/>
</dbReference>
<dbReference type="EMBL" id="RXII01000054">
    <property type="protein sequence ID" value="RZN62123.1"/>
    <property type="molecule type" value="Genomic_DNA"/>
</dbReference>
<reference evidence="1 3" key="1">
    <citation type="submission" date="2018-10" db="EMBL/GenBank/DDBJ databases">
        <title>Co-occurring genomic capacity for anaerobic methane metabolism and dissimilatory sulfite reduction discovered in the Korarchaeota.</title>
        <authorList>
            <person name="Mckay L.J."/>
            <person name="Dlakic M."/>
            <person name="Fields M.W."/>
            <person name="Delmont T.O."/>
            <person name="Eren A.M."/>
            <person name="Jay Z.J."/>
            <person name="Klingelsmith K.B."/>
            <person name="Rusch D.B."/>
            <person name="Inskeep W.P."/>
        </authorList>
    </citation>
    <scope>NUCLEOTIDE SEQUENCE [LARGE SCALE GENOMIC DNA]</scope>
    <source>
        <strain evidence="1 3">MDKW</strain>
    </source>
</reference>
<dbReference type="Proteomes" id="UP000316217">
    <property type="component" value="Unassembled WGS sequence"/>
</dbReference>
<sequence length="63" mass="7055">MCEGVAYILNGDKKRILDEVVSVVLSGKKLVLLNEDGVKKEIEGVKELRVDMLRHEVYVVVEG</sequence>
<organism evidence="1 3">
    <name type="scientific">Candidatus Methanodesulfokora washburnensis</name>
    <dbReference type="NCBI Taxonomy" id="2478471"/>
    <lineage>
        <taxon>Archaea</taxon>
        <taxon>Thermoproteota</taxon>
        <taxon>Candidatus Korarchaeia</taxon>
        <taxon>Candidatus Korarchaeia incertae sedis</taxon>
        <taxon>Candidatus Methanodesulfokora</taxon>
    </lineage>
</organism>
<dbReference type="AlphaFoldDB" id="A0A429GP70"/>
<evidence type="ECO:0000313" key="4">
    <source>
        <dbReference type="Proteomes" id="UP000316217"/>
    </source>
</evidence>
<evidence type="ECO:0000313" key="3">
    <source>
        <dbReference type="Proteomes" id="UP000277582"/>
    </source>
</evidence>